<feature type="non-terminal residue" evidence="1">
    <location>
        <position position="1"/>
    </location>
</feature>
<dbReference type="AlphaFoldDB" id="A0A497EZN6"/>
<gene>
    <name evidence="1" type="ORF">DRJ26_04140</name>
</gene>
<evidence type="ECO:0000313" key="1">
    <source>
        <dbReference type="EMBL" id="RLE52863.1"/>
    </source>
</evidence>
<name>A0A497EZN6_9CREN</name>
<evidence type="ECO:0008006" key="3">
    <source>
        <dbReference type="Google" id="ProtNLM"/>
    </source>
</evidence>
<accession>A0A497EZN6</accession>
<sequence>TLSKLSLIEMPFIEVEYIHKVKVLRDRIVKTLKNMGYKVKVNSSLVGDSGVKHRFDIVASSRNKRLAIDFVSPSKDVNIATLASCAKAIDLKDTQTILVLPSNAKNKLVLSPKHIIALFYDDVDAVIEELGKIANL</sequence>
<dbReference type="EMBL" id="QMRA01000094">
    <property type="protein sequence ID" value="RLE52863.1"/>
    <property type="molecule type" value="Genomic_DNA"/>
</dbReference>
<dbReference type="Proteomes" id="UP000269499">
    <property type="component" value="Unassembled WGS sequence"/>
</dbReference>
<comment type="caution">
    <text evidence="1">The sequence shown here is derived from an EMBL/GenBank/DDBJ whole genome shotgun (WGS) entry which is preliminary data.</text>
</comment>
<reference evidence="1 2" key="1">
    <citation type="submission" date="2018-06" db="EMBL/GenBank/DDBJ databases">
        <title>Extensive metabolic versatility and redundancy in microbially diverse, dynamic hydrothermal sediments.</title>
        <authorList>
            <person name="Dombrowski N."/>
            <person name="Teske A."/>
            <person name="Baker B.J."/>
        </authorList>
    </citation>
    <scope>NUCLEOTIDE SEQUENCE [LARGE SCALE GENOMIC DNA]</scope>
    <source>
        <strain evidence="1">B20_G2</strain>
    </source>
</reference>
<organism evidence="1 2">
    <name type="scientific">Thermoproteota archaeon</name>
    <dbReference type="NCBI Taxonomy" id="2056631"/>
    <lineage>
        <taxon>Archaea</taxon>
        <taxon>Thermoproteota</taxon>
    </lineage>
</organism>
<protein>
    <recommendedName>
        <fullName evidence="3">Restriction endonuclease type IV Mrr domain-containing protein</fullName>
    </recommendedName>
</protein>
<proteinExistence type="predicted"/>
<evidence type="ECO:0000313" key="2">
    <source>
        <dbReference type="Proteomes" id="UP000269499"/>
    </source>
</evidence>